<dbReference type="RefSeq" id="YP_010649347.1">
    <property type="nucleotide sequence ID" value="NC_070765.1"/>
</dbReference>
<accession>A0A6B9LDF0</accession>
<proteinExistence type="predicted"/>
<reference evidence="1 2" key="1">
    <citation type="submission" date="2019-12" db="EMBL/GenBank/DDBJ databases">
        <authorList>
            <person name="Ayuk M.A."/>
            <person name="Robinson C.J."/>
            <person name="Anderson W.A."/>
            <person name="Ullah H."/>
            <person name="Gugssa A."/>
            <person name="Somiranjan G."/>
            <person name="Allen A."/>
            <person name="Lourds M.F."/>
            <person name="Quagraine B.K."/>
            <person name="Smith M."/>
            <person name="Moore M."/>
            <person name="Oliver J."/>
            <person name="Irabor E."/>
            <person name="Roy S.D."/>
            <person name="Bassey G."/>
            <person name="Louis B.N."/>
            <person name="Adu D."/>
            <person name="Akhimien C.E."/>
            <person name="Annor K."/>
            <person name="Archibald A."/>
            <person name="Ashagre K.C."/>
            <person name="Baity M.R."/>
            <person name="Barnes K.J."/>
            <person name="Barrios L.E."/>
            <person name="Black A.C."/>
            <person name="Bowen'Kauth M.S."/>
            <person name="Bowman K.N."/>
            <person name="Breaux D.L."/>
            <person name="Brooks J.A."/>
            <person name="Bwayili H.A."/>
            <person name="Caine T."/>
            <person name="Williams A.Y."/>
            <person name="Norris L.J."/>
            <person name="Nwozo E.O."/>
            <person name="Prosper P.L."/>
            <person name="Rankin N.A."/>
            <person name="Richardson K.M."/>
            <person name="Robinson D.M."/>
            <person name="Salters D.J."/>
            <person name="Savage M.A."/>
            <person name="Solomon S.M."/>
            <person name="Williams L.R."/>
            <person name="Curtis N."/>
            <person name="Garlena R.A."/>
            <person name="Russell D.A."/>
            <person name="Pope W.H."/>
            <person name="Jacobs-Sera D."/>
            <person name="Hatfull G.F."/>
        </authorList>
    </citation>
    <scope>NUCLEOTIDE SEQUENCE [LARGE SCALE GENOMIC DNA]</scope>
</reference>
<dbReference type="GeneID" id="77924892"/>
<name>A0A6B9LDF0_9CAUD</name>
<dbReference type="EMBL" id="MN813687">
    <property type="protein sequence ID" value="QHB37501.1"/>
    <property type="molecule type" value="Genomic_DNA"/>
</dbReference>
<sequence>MSEFADAMRRLGFNIIEDAGEHPAPFGTIRATASSDGRAVNVFISNGDGTWVTIFHDKGHGDGHLNWSTPWDDLLPGKEEVFRP</sequence>
<gene>
    <name evidence="1" type="primary">98</name>
    <name evidence="1" type="ORF">SEA_ONYINYE_98</name>
</gene>
<evidence type="ECO:0000313" key="1">
    <source>
        <dbReference type="EMBL" id="QHB37501.1"/>
    </source>
</evidence>
<organism evidence="1 2">
    <name type="scientific">Mycobacterium phage Onyinye</name>
    <dbReference type="NCBI Taxonomy" id="2686235"/>
    <lineage>
        <taxon>Viruses</taxon>
        <taxon>Duplodnaviria</taxon>
        <taxon>Heunggongvirae</taxon>
        <taxon>Uroviricota</taxon>
        <taxon>Caudoviricetes</taxon>
        <taxon>Onyinyevirus</taxon>
        <taxon>Onyinyevirus onyinye</taxon>
    </lineage>
</organism>
<dbReference type="Proteomes" id="UP000463915">
    <property type="component" value="Segment"/>
</dbReference>
<keyword evidence="2" id="KW-1185">Reference proteome</keyword>
<protein>
    <submittedName>
        <fullName evidence="1">Uncharacterized protein</fullName>
    </submittedName>
</protein>
<dbReference type="KEGG" id="vg:77924892"/>
<evidence type="ECO:0000313" key="2">
    <source>
        <dbReference type="Proteomes" id="UP000463915"/>
    </source>
</evidence>